<evidence type="ECO:0000256" key="1">
    <source>
        <dbReference type="SAM" id="Phobius"/>
    </source>
</evidence>
<feature type="transmembrane region" description="Helical" evidence="1">
    <location>
        <begin position="142"/>
        <end position="161"/>
    </location>
</feature>
<keyword evidence="3" id="KW-1185">Reference proteome</keyword>
<name>A0A6S6Z2Z1_9BURK</name>
<feature type="transmembrane region" description="Helical" evidence="1">
    <location>
        <begin position="108"/>
        <end position="130"/>
    </location>
</feature>
<dbReference type="AlphaFoldDB" id="A0A6S6Z2Z1"/>
<feature type="transmembrane region" description="Helical" evidence="1">
    <location>
        <begin position="6"/>
        <end position="22"/>
    </location>
</feature>
<evidence type="ECO:0000313" key="2">
    <source>
        <dbReference type="EMBL" id="CAB3657902.1"/>
    </source>
</evidence>
<feature type="transmembrane region" description="Helical" evidence="1">
    <location>
        <begin position="74"/>
        <end position="96"/>
    </location>
</feature>
<proteinExistence type="predicted"/>
<dbReference type="EMBL" id="CADIJQ010000001">
    <property type="protein sequence ID" value="CAB3657902.1"/>
    <property type="molecule type" value="Genomic_DNA"/>
</dbReference>
<dbReference type="RefSeq" id="WP_175168596.1">
    <property type="nucleotide sequence ID" value="NZ_CADIJQ010000001.1"/>
</dbReference>
<organism evidence="2 3">
    <name type="scientific">Achromobacter kerstersii</name>
    <dbReference type="NCBI Taxonomy" id="1353890"/>
    <lineage>
        <taxon>Bacteria</taxon>
        <taxon>Pseudomonadati</taxon>
        <taxon>Pseudomonadota</taxon>
        <taxon>Betaproteobacteria</taxon>
        <taxon>Burkholderiales</taxon>
        <taxon>Alcaligenaceae</taxon>
        <taxon>Achromobacter</taxon>
    </lineage>
</organism>
<evidence type="ECO:0000313" key="3">
    <source>
        <dbReference type="Proteomes" id="UP000494269"/>
    </source>
</evidence>
<accession>A0A6S6Z2Z1</accession>
<keyword evidence="1" id="KW-1133">Transmembrane helix</keyword>
<reference evidence="2 3" key="1">
    <citation type="submission" date="2020-04" db="EMBL/GenBank/DDBJ databases">
        <authorList>
            <person name="De Canck E."/>
        </authorList>
    </citation>
    <scope>NUCLEOTIDE SEQUENCE [LARGE SCALE GENOMIC DNA]</scope>
    <source>
        <strain evidence="2 3">LMG 3441</strain>
    </source>
</reference>
<keyword evidence="1" id="KW-0472">Membrane</keyword>
<sequence length="173" mass="17897">MNLYLVGVIVLLAAAAVIYRCLHRRPDDTPGSITRTLITGALLYGVIGPPVGLLVVTLTMSIPQLMRDLEGLQVAYLVGGLPAVMCGVTAGALKPARSSSSWSAESTWPAFALACAAGAVYGFALVLAIVNSDSLRFAGEALRAGAAPGLAAAAVCTLLFHGRPWMAHKPRPT</sequence>
<keyword evidence="1" id="KW-0812">Transmembrane</keyword>
<feature type="transmembrane region" description="Helical" evidence="1">
    <location>
        <begin position="42"/>
        <end position="62"/>
    </location>
</feature>
<protein>
    <submittedName>
        <fullName evidence="2">Uncharacterized protein</fullName>
    </submittedName>
</protein>
<gene>
    <name evidence="2" type="ORF">LMG3441_00399</name>
</gene>
<dbReference type="Proteomes" id="UP000494269">
    <property type="component" value="Unassembled WGS sequence"/>
</dbReference>